<organism evidence="1 2">
    <name type="scientific">Paenibacillus mucilaginosus K02</name>
    <dbReference type="NCBI Taxonomy" id="997761"/>
    <lineage>
        <taxon>Bacteria</taxon>
        <taxon>Bacillati</taxon>
        <taxon>Bacillota</taxon>
        <taxon>Bacilli</taxon>
        <taxon>Bacillales</taxon>
        <taxon>Paenibacillaceae</taxon>
        <taxon>Paenibacillus</taxon>
    </lineage>
</organism>
<dbReference type="CDD" id="cd11532">
    <property type="entry name" value="NTP-PPase_COG4997"/>
    <property type="match status" value="1"/>
</dbReference>
<dbReference type="OrthoDB" id="9813491at2"/>
<accession>I0BIV0</accession>
<evidence type="ECO:0000313" key="2">
    <source>
        <dbReference type="Proteomes" id="UP000007392"/>
    </source>
</evidence>
<dbReference type="SUPFAM" id="SSF101386">
    <property type="entry name" value="all-alpha NTP pyrophosphatases"/>
    <property type="match status" value="1"/>
</dbReference>
<sequence length="100" mass="11799">MRDKIPQIIEFSGKKCIVRVLGDIEYYSALKTKMQEELNEFLEATDQRERLEELADLLEVMYSFAPNKCIEWEETDRVRLKKSDERGAFSNKIMLCEVSD</sequence>
<dbReference type="AlphaFoldDB" id="I0BIV0"/>
<dbReference type="Pfam" id="PF01503">
    <property type="entry name" value="PRA-PH"/>
    <property type="match status" value="1"/>
</dbReference>
<proteinExistence type="predicted"/>
<dbReference type="HOGENOM" id="CLU_142081_2_0_9"/>
<dbReference type="PATRIC" id="fig|997761.3.peg.3243"/>
<dbReference type="GO" id="GO:0016787">
    <property type="term" value="F:hydrolase activity"/>
    <property type="evidence" value="ECO:0007669"/>
    <property type="project" value="UniProtKB-KW"/>
</dbReference>
<dbReference type="InterPro" id="IPR021130">
    <property type="entry name" value="PRib-ATP_PPHydrolase-like"/>
</dbReference>
<name>I0BIV0_9BACL</name>
<protein>
    <submittedName>
        <fullName evidence="1">Phosphoribosyl-ATP pyrophosphohydrolase</fullName>
    </submittedName>
</protein>
<dbReference type="InterPro" id="IPR038735">
    <property type="entry name" value="MSMEG_1276-like_NTP-PPase_dom"/>
</dbReference>
<dbReference type="RefSeq" id="WP_014650910.1">
    <property type="nucleotide sequence ID" value="NC_017672.3"/>
</dbReference>
<reference evidence="1 2" key="1">
    <citation type="submission" date="2013-06" db="EMBL/GenBank/DDBJ databases">
        <title>Complete genome sequence of Paenibacillus mucilaginosus K02.</title>
        <authorList>
            <person name="Xiao B."/>
            <person name="Sun L."/>
            <person name="Xiao L."/>
            <person name="Lian B."/>
        </authorList>
    </citation>
    <scope>NUCLEOTIDE SEQUENCE [LARGE SCALE GENOMIC DNA]</scope>
    <source>
        <strain evidence="1 2">K02</strain>
    </source>
</reference>
<dbReference type="KEGG" id="pmw:B2K_16475"/>
<dbReference type="Proteomes" id="UP000007392">
    <property type="component" value="Chromosome"/>
</dbReference>
<gene>
    <name evidence="1" type="ORF">B2K_16475</name>
</gene>
<keyword evidence="1" id="KW-0378">Hydrolase</keyword>
<evidence type="ECO:0000313" key="1">
    <source>
        <dbReference type="EMBL" id="AFH62297.1"/>
    </source>
</evidence>
<dbReference type="EMBL" id="CP003422">
    <property type="protein sequence ID" value="AFH62297.1"/>
    <property type="molecule type" value="Genomic_DNA"/>
</dbReference>